<sequence length="512" mass="55393">MFQFRPTSSSVGKSERLSKASTSSSSVGDEENRLKAEELQPQLFGDSFLAPVAVELDLGIGKYKETFAQQPTQTERDYEAEAAELAEYSDTEEEFTEDDAGNFLNTEGHAQHAVRQSLSQATIMTLDIDMPSVRRVEMASFLTEEENVNLDAASSHSDSASCLTVDENLKIAESRFFGAKSEADAPVPVQVEEFVIEEPDNDIALRRSVETEEFVVEEVNPENGGIVLRGGMASKELMIEAIQPENAQTISRLSLDAEEIQVPMVVHKVAKRLVVGSGGRHGRESRKSTASRPIGASPPPPRVADMLTDSMASASASKKNAAASNGSRAAAPPAPVSAPAAPEEETIKLEDLQVHLDRMNQISANLRDLRNEMKETTKAPASTQSAMAMLTTFETKANADRAAKIAANFVSLLDRNAAPAARRAQQELKQSGRPRTSLFNLTLAMGDGSFVDYLGDSTFEDVGESPDGTGLGWQSVLSQTTGKQYFFNQNCALASWTLPGPDIFQGTLYMVL</sequence>
<dbReference type="PROSITE" id="PS50020">
    <property type="entry name" value="WW_DOMAIN_2"/>
    <property type="match status" value="1"/>
</dbReference>
<dbReference type="InterPro" id="IPR001202">
    <property type="entry name" value="WW_dom"/>
</dbReference>
<reference evidence="4" key="1">
    <citation type="submission" date="2022-12" db="EMBL/GenBank/DDBJ databases">
        <authorList>
            <person name="Webb A."/>
        </authorList>
    </citation>
    <scope>NUCLEOTIDE SEQUENCE</scope>
    <source>
        <strain evidence="4">Pd1</strain>
    </source>
</reference>
<name>A0AAV0V8B9_9STRA</name>
<feature type="coiled-coil region" evidence="1">
    <location>
        <begin position="352"/>
        <end position="379"/>
    </location>
</feature>
<feature type="domain" description="WW" evidence="3">
    <location>
        <begin position="472"/>
        <end position="501"/>
    </location>
</feature>
<dbReference type="AlphaFoldDB" id="A0AAV0V8B9"/>
<gene>
    <name evidence="4" type="ORF">PDE001_LOCUS9849</name>
</gene>
<feature type="compositionally biased region" description="Polar residues" evidence="2">
    <location>
        <begin position="1"/>
        <end position="12"/>
    </location>
</feature>
<accession>A0AAV0V8B9</accession>
<keyword evidence="1" id="KW-0175">Coiled coil</keyword>
<evidence type="ECO:0000256" key="1">
    <source>
        <dbReference type="SAM" id="Coils"/>
    </source>
</evidence>
<organism evidence="4 5">
    <name type="scientific">Peronospora destructor</name>
    <dbReference type="NCBI Taxonomy" id="86335"/>
    <lineage>
        <taxon>Eukaryota</taxon>
        <taxon>Sar</taxon>
        <taxon>Stramenopiles</taxon>
        <taxon>Oomycota</taxon>
        <taxon>Peronosporomycetes</taxon>
        <taxon>Peronosporales</taxon>
        <taxon>Peronosporaceae</taxon>
        <taxon>Peronospora</taxon>
    </lineage>
</organism>
<comment type="caution">
    <text evidence="4">The sequence shown here is derived from an EMBL/GenBank/DDBJ whole genome shotgun (WGS) entry which is preliminary data.</text>
</comment>
<dbReference type="Proteomes" id="UP001162029">
    <property type="component" value="Unassembled WGS sequence"/>
</dbReference>
<protein>
    <recommendedName>
        <fullName evidence="3">WW domain-containing protein</fullName>
    </recommendedName>
</protein>
<dbReference type="EMBL" id="CANTFM010002175">
    <property type="protein sequence ID" value="CAI5744718.1"/>
    <property type="molecule type" value="Genomic_DNA"/>
</dbReference>
<evidence type="ECO:0000313" key="4">
    <source>
        <dbReference type="EMBL" id="CAI5744718.1"/>
    </source>
</evidence>
<evidence type="ECO:0000256" key="2">
    <source>
        <dbReference type="SAM" id="MobiDB-lite"/>
    </source>
</evidence>
<evidence type="ECO:0000259" key="3">
    <source>
        <dbReference type="PROSITE" id="PS50020"/>
    </source>
</evidence>
<feature type="region of interest" description="Disordered" evidence="2">
    <location>
        <begin position="276"/>
        <end position="342"/>
    </location>
</feature>
<proteinExistence type="predicted"/>
<evidence type="ECO:0000313" key="5">
    <source>
        <dbReference type="Proteomes" id="UP001162029"/>
    </source>
</evidence>
<feature type="compositionally biased region" description="Low complexity" evidence="2">
    <location>
        <begin position="312"/>
        <end position="341"/>
    </location>
</feature>
<keyword evidence="5" id="KW-1185">Reference proteome</keyword>
<feature type="region of interest" description="Disordered" evidence="2">
    <location>
        <begin position="1"/>
        <end position="40"/>
    </location>
</feature>